<dbReference type="InterPro" id="IPR029061">
    <property type="entry name" value="THDP-binding"/>
</dbReference>
<dbReference type="EC" id="2.2.1.6" evidence="4 14"/>
<dbReference type="Gene3D" id="3.40.50.970">
    <property type="match status" value="2"/>
</dbReference>
<dbReference type="SUPFAM" id="SSF52518">
    <property type="entry name" value="Thiamin diphosphate-binding fold (THDP-binding)"/>
    <property type="match status" value="2"/>
</dbReference>
<dbReference type="CDD" id="cd07035">
    <property type="entry name" value="TPP_PYR_POX_like"/>
    <property type="match status" value="1"/>
</dbReference>
<dbReference type="Proteomes" id="UP000266426">
    <property type="component" value="Unassembled WGS sequence"/>
</dbReference>
<evidence type="ECO:0000256" key="4">
    <source>
        <dbReference type="ARBA" id="ARBA00013145"/>
    </source>
</evidence>
<dbReference type="GO" id="GO:0000287">
    <property type="term" value="F:magnesium ion binding"/>
    <property type="evidence" value="ECO:0007669"/>
    <property type="project" value="UniProtKB-UniRule"/>
</dbReference>
<evidence type="ECO:0000256" key="10">
    <source>
        <dbReference type="ARBA" id="ARBA00022842"/>
    </source>
</evidence>
<dbReference type="InterPro" id="IPR045229">
    <property type="entry name" value="TPP_enz"/>
</dbReference>
<organism evidence="18 19">
    <name type="scientific">Candidatus Auribacter fodinae</name>
    <dbReference type="NCBI Taxonomy" id="2093366"/>
    <lineage>
        <taxon>Bacteria</taxon>
        <taxon>Pseudomonadati</taxon>
        <taxon>Candidatus Auribacterota</taxon>
        <taxon>Candidatus Auribacteria</taxon>
        <taxon>Candidatus Auribacterales</taxon>
        <taxon>Candidatus Auribacteraceae</taxon>
        <taxon>Candidatus Auribacter</taxon>
    </lineage>
</organism>
<dbReference type="InterPro" id="IPR029035">
    <property type="entry name" value="DHS-like_NAD/FAD-binding_dom"/>
</dbReference>
<dbReference type="FunFam" id="3.40.50.970:FF:000007">
    <property type="entry name" value="Acetolactate synthase"/>
    <property type="match status" value="1"/>
</dbReference>
<evidence type="ECO:0000256" key="2">
    <source>
        <dbReference type="ARBA" id="ARBA00005025"/>
    </source>
</evidence>
<evidence type="ECO:0000256" key="6">
    <source>
        <dbReference type="ARBA" id="ARBA00022630"/>
    </source>
</evidence>
<keyword evidence="11 14" id="KW-0786">Thiamine pyrophosphate</keyword>
<dbReference type="Pfam" id="PF02776">
    <property type="entry name" value="TPP_enzyme_N"/>
    <property type="match status" value="1"/>
</dbReference>
<comment type="pathway">
    <text evidence="2 14">Amino-acid biosynthesis; L-valine biosynthesis; L-valine from pyruvate: step 1/4.</text>
</comment>
<evidence type="ECO:0000256" key="7">
    <source>
        <dbReference type="ARBA" id="ARBA00022679"/>
    </source>
</evidence>
<evidence type="ECO:0000259" key="16">
    <source>
        <dbReference type="Pfam" id="PF02775"/>
    </source>
</evidence>
<dbReference type="GO" id="GO:0009097">
    <property type="term" value="P:isoleucine biosynthetic process"/>
    <property type="evidence" value="ECO:0007669"/>
    <property type="project" value="UniProtKB-UniPathway"/>
</dbReference>
<dbReference type="InterPro" id="IPR039368">
    <property type="entry name" value="AHAS_TPP"/>
</dbReference>
<protein>
    <recommendedName>
        <fullName evidence="4 14">Acetolactate synthase</fullName>
        <ecNumber evidence="4 14">2.2.1.6</ecNumber>
    </recommendedName>
</protein>
<dbReference type="UniPathway" id="UPA00049">
    <property type="reaction ID" value="UER00059"/>
</dbReference>
<evidence type="ECO:0000313" key="19">
    <source>
        <dbReference type="Proteomes" id="UP000266426"/>
    </source>
</evidence>
<dbReference type="PANTHER" id="PTHR18968">
    <property type="entry name" value="THIAMINE PYROPHOSPHATE ENZYMES"/>
    <property type="match status" value="1"/>
</dbReference>
<dbReference type="Pfam" id="PF02775">
    <property type="entry name" value="TPP_enzyme_C"/>
    <property type="match status" value="1"/>
</dbReference>
<dbReference type="InterPro" id="IPR012001">
    <property type="entry name" value="Thiamin_PyroP_enz_TPP-bd_dom"/>
</dbReference>
<reference evidence="18 19" key="1">
    <citation type="journal article" date="2017" name="ISME J.">
        <title>Energy and carbon metabolisms in a deep terrestrial subsurface fluid microbial community.</title>
        <authorList>
            <person name="Momper L."/>
            <person name="Jungbluth S.P."/>
            <person name="Lee M.D."/>
            <person name="Amend J.P."/>
        </authorList>
    </citation>
    <scope>NUCLEOTIDE SEQUENCE [LARGE SCALE GENOMIC DNA]</scope>
    <source>
        <strain evidence="18">SURF_26</strain>
    </source>
</reference>
<dbReference type="Pfam" id="PF00205">
    <property type="entry name" value="TPP_enzyme_M"/>
    <property type="match status" value="1"/>
</dbReference>
<keyword evidence="10 14" id="KW-0460">Magnesium</keyword>
<dbReference type="Gene3D" id="3.40.50.1220">
    <property type="entry name" value="TPP-binding domain"/>
    <property type="match status" value="1"/>
</dbReference>
<evidence type="ECO:0000256" key="3">
    <source>
        <dbReference type="ARBA" id="ARBA00007812"/>
    </source>
</evidence>
<dbReference type="GO" id="GO:0009099">
    <property type="term" value="P:L-valine biosynthetic process"/>
    <property type="evidence" value="ECO:0007669"/>
    <property type="project" value="UniProtKB-UniPathway"/>
</dbReference>
<keyword evidence="6" id="KW-0285">Flavoprotein</keyword>
<comment type="cofactor">
    <cofactor evidence="14">
        <name>Mg(2+)</name>
        <dbReference type="ChEBI" id="CHEBI:18420"/>
    </cofactor>
    <text evidence="14">Binds 1 Mg(2+) ion per subunit.</text>
</comment>
<evidence type="ECO:0000256" key="1">
    <source>
        <dbReference type="ARBA" id="ARBA00004974"/>
    </source>
</evidence>
<dbReference type="GO" id="GO:0050660">
    <property type="term" value="F:flavin adenine dinucleotide binding"/>
    <property type="evidence" value="ECO:0007669"/>
    <property type="project" value="InterPro"/>
</dbReference>
<keyword evidence="9" id="KW-0274">FAD</keyword>
<dbReference type="GO" id="GO:0005948">
    <property type="term" value="C:acetolactate synthase complex"/>
    <property type="evidence" value="ECO:0007669"/>
    <property type="project" value="TreeGrafter"/>
</dbReference>
<keyword evidence="7 14" id="KW-0808">Transferase</keyword>
<proteinExistence type="inferred from homology"/>
<keyword evidence="8 14" id="KW-0479">Metal-binding</keyword>
<dbReference type="InterPro" id="IPR012000">
    <property type="entry name" value="Thiamin_PyroP_enz_cen_dom"/>
</dbReference>
<sequence>MKMNGAEITISFLESRGIECIAGIPGGANLPLYDALHKSSIRHILARHEQGAGFIAQGMARSTGKPAVCFATSGPGATNLITAIADAKLDSIPVIGITGQVPTSLIGTDAFQEVDTYGMTLPITKHNFLVRSAEELITVLPEAFRIAASGRPGPVIVDIPKNVQCEHIEFAGWQKEKTKPAAEHKINDLPEADIKHIAEMINKSKKPVLYVGGGIIHSDAESVLIDLARRSSIPVATTLMGLGCFPADDPLYIGMLGMHGARYTNYILSEADLLLAFGVRFDDRATGKVEEFCPNASIIHIDIDRSEIDKIKKSNIALESDIADAMTAMLPHIKNNAREAWIARVEQLRDEYGFKMPFSADPLNPLNLVKHIAELSPKNSIITTDVGQHQMWVAQIYPFSLPRTLLTSGGLGTMGFGLPAAIGAALANPDKRVVCVSGDGSFLMNIQELATLADLGLNVTVIIMNNGHLGLVRQQQELFYKENYIASRFQSNPDFAAISRNFGIRSYDLGDESEPLAALGSALCVEGPCVVNAPIHFAENVLPMVPPGKANHEMIGG</sequence>
<feature type="domain" description="Thiamine pyrophosphate enzyme central" evidence="15">
    <location>
        <begin position="194"/>
        <end position="328"/>
    </location>
</feature>
<dbReference type="SUPFAM" id="SSF52467">
    <property type="entry name" value="DHS-like NAD/FAD-binding domain"/>
    <property type="match status" value="1"/>
</dbReference>
<evidence type="ECO:0000256" key="5">
    <source>
        <dbReference type="ARBA" id="ARBA00022605"/>
    </source>
</evidence>
<comment type="pathway">
    <text evidence="1 14">Amino-acid biosynthesis; L-isoleucine biosynthesis; L-isoleucine from 2-oxobutanoate: step 1/4.</text>
</comment>
<dbReference type="InterPro" id="IPR011766">
    <property type="entry name" value="TPP_enzyme_TPP-bd"/>
</dbReference>
<feature type="domain" description="Thiamine pyrophosphate enzyme TPP-binding" evidence="16">
    <location>
        <begin position="385"/>
        <end position="532"/>
    </location>
</feature>
<evidence type="ECO:0000259" key="15">
    <source>
        <dbReference type="Pfam" id="PF00205"/>
    </source>
</evidence>
<gene>
    <name evidence="18" type="primary">ilvB</name>
    <name evidence="18" type="ORF">C4541_12370</name>
</gene>
<evidence type="ECO:0000256" key="12">
    <source>
        <dbReference type="ARBA" id="ARBA00023304"/>
    </source>
</evidence>
<comment type="catalytic activity">
    <reaction evidence="13 14">
        <text>2 pyruvate + H(+) = (2S)-2-acetolactate + CO2</text>
        <dbReference type="Rhea" id="RHEA:25249"/>
        <dbReference type="ChEBI" id="CHEBI:15361"/>
        <dbReference type="ChEBI" id="CHEBI:15378"/>
        <dbReference type="ChEBI" id="CHEBI:16526"/>
        <dbReference type="ChEBI" id="CHEBI:58476"/>
        <dbReference type="EC" id="2.2.1.6"/>
    </reaction>
</comment>
<accession>A0A3A4QWL1</accession>
<evidence type="ECO:0000256" key="13">
    <source>
        <dbReference type="ARBA" id="ARBA00048670"/>
    </source>
</evidence>
<dbReference type="InterPro" id="IPR012846">
    <property type="entry name" value="Acetolactate_synth_lsu"/>
</dbReference>
<feature type="domain" description="Thiamine pyrophosphate enzyme N-terminal TPP-binding" evidence="17">
    <location>
        <begin position="3"/>
        <end position="118"/>
    </location>
</feature>
<name>A0A3A4QWL1_9BACT</name>
<dbReference type="EMBL" id="QZJZ01000094">
    <property type="protein sequence ID" value="RJP56516.1"/>
    <property type="molecule type" value="Genomic_DNA"/>
</dbReference>
<dbReference type="GO" id="GO:0030976">
    <property type="term" value="F:thiamine pyrophosphate binding"/>
    <property type="evidence" value="ECO:0007669"/>
    <property type="project" value="UniProtKB-UniRule"/>
</dbReference>
<evidence type="ECO:0000313" key="18">
    <source>
        <dbReference type="EMBL" id="RJP56516.1"/>
    </source>
</evidence>
<dbReference type="InterPro" id="IPR000399">
    <property type="entry name" value="TPP-bd_CS"/>
</dbReference>
<dbReference type="NCBIfam" id="TIGR00118">
    <property type="entry name" value="acolac_lg"/>
    <property type="match status" value="1"/>
</dbReference>
<evidence type="ECO:0000256" key="14">
    <source>
        <dbReference type="RuleBase" id="RU003591"/>
    </source>
</evidence>
<dbReference type="FunFam" id="3.40.50.970:FF:000016">
    <property type="entry name" value="Acetolactate synthase"/>
    <property type="match status" value="1"/>
</dbReference>
<evidence type="ECO:0000259" key="17">
    <source>
        <dbReference type="Pfam" id="PF02776"/>
    </source>
</evidence>
<dbReference type="CDD" id="cd02015">
    <property type="entry name" value="TPP_AHAS"/>
    <property type="match status" value="1"/>
</dbReference>
<dbReference type="PROSITE" id="PS00187">
    <property type="entry name" value="TPP_ENZYMES"/>
    <property type="match status" value="1"/>
</dbReference>
<keyword evidence="5 14" id="KW-0028">Amino-acid biosynthesis</keyword>
<dbReference type="FunFam" id="3.40.50.1220:FF:000008">
    <property type="entry name" value="Acetolactate synthase"/>
    <property type="match status" value="1"/>
</dbReference>
<evidence type="ECO:0000256" key="8">
    <source>
        <dbReference type="ARBA" id="ARBA00022723"/>
    </source>
</evidence>
<evidence type="ECO:0000256" key="9">
    <source>
        <dbReference type="ARBA" id="ARBA00022827"/>
    </source>
</evidence>
<comment type="similarity">
    <text evidence="3 14">Belongs to the TPP enzyme family.</text>
</comment>
<dbReference type="UniPathway" id="UPA00047">
    <property type="reaction ID" value="UER00055"/>
</dbReference>
<comment type="caution">
    <text evidence="18">The sequence shown here is derived from an EMBL/GenBank/DDBJ whole genome shotgun (WGS) entry which is preliminary data.</text>
</comment>
<evidence type="ECO:0000256" key="11">
    <source>
        <dbReference type="ARBA" id="ARBA00023052"/>
    </source>
</evidence>
<keyword evidence="12 14" id="KW-0100">Branched-chain amino acid biosynthesis</keyword>
<dbReference type="GO" id="GO:0003984">
    <property type="term" value="F:acetolactate synthase activity"/>
    <property type="evidence" value="ECO:0007669"/>
    <property type="project" value="UniProtKB-EC"/>
</dbReference>
<dbReference type="PANTHER" id="PTHR18968:SF170">
    <property type="entry name" value="ACETOLACTATE SYNTHASE ISOZYME 1 LARGE SUBUNIT"/>
    <property type="match status" value="1"/>
</dbReference>
<comment type="cofactor">
    <cofactor evidence="14">
        <name>thiamine diphosphate</name>
        <dbReference type="ChEBI" id="CHEBI:58937"/>
    </cofactor>
    <text evidence="14">Binds 1 thiamine pyrophosphate per subunit.</text>
</comment>
<dbReference type="AlphaFoldDB" id="A0A3A4QWL1"/>